<proteinExistence type="predicted"/>
<protein>
    <submittedName>
        <fullName evidence="2">Uncharacterized protein</fullName>
    </submittedName>
</protein>
<sequence>MKPSEEGRYTLYARRRIRLFEDAPTSDKGPNGLYACATSNLSERLMITAKQKNAEQSFEEEDLSTQQTKEIPEGIPLPILEVPYLHVLEGCIKLLYGMPTDPLWTSYPVTDMGKLKMKISKAELEATMKKKRDKQAAAKGGASSQTDKGEERPTSTVVVEPSSLPIAIPSGDSPPSKRLGG</sequence>
<evidence type="ECO:0000313" key="3">
    <source>
        <dbReference type="Proteomes" id="UP000796880"/>
    </source>
</evidence>
<keyword evidence="3" id="KW-1185">Reference proteome</keyword>
<name>A0A8K0GWX0_9ROSA</name>
<feature type="region of interest" description="Disordered" evidence="1">
    <location>
        <begin position="129"/>
        <end position="181"/>
    </location>
</feature>
<accession>A0A8K0GWX0</accession>
<comment type="caution">
    <text evidence="2">The sequence shown here is derived from an EMBL/GenBank/DDBJ whole genome shotgun (WGS) entry which is preliminary data.</text>
</comment>
<evidence type="ECO:0000313" key="2">
    <source>
        <dbReference type="EMBL" id="KAF3441161.1"/>
    </source>
</evidence>
<reference evidence="2" key="1">
    <citation type="submission" date="2020-03" db="EMBL/GenBank/DDBJ databases">
        <title>A high-quality chromosome-level genome assembly of a woody plant with both climbing and erect habits, Rhamnella rubrinervis.</title>
        <authorList>
            <person name="Lu Z."/>
            <person name="Yang Y."/>
            <person name="Zhu X."/>
            <person name="Sun Y."/>
        </authorList>
    </citation>
    <scope>NUCLEOTIDE SEQUENCE</scope>
    <source>
        <strain evidence="2">BYM</strain>
        <tissue evidence="2">Leaf</tissue>
    </source>
</reference>
<dbReference type="Proteomes" id="UP000796880">
    <property type="component" value="Unassembled WGS sequence"/>
</dbReference>
<organism evidence="2 3">
    <name type="scientific">Rhamnella rubrinervis</name>
    <dbReference type="NCBI Taxonomy" id="2594499"/>
    <lineage>
        <taxon>Eukaryota</taxon>
        <taxon>Viridiplantae</taxon>
        <taxon>Streptophyta</taxon>
        <taxon>Embryophyta</taxon>
        <taxon>Tracheophyta</taxon>
        <taxon>Spermatophyta</taxon>
        <taxon>Magnoliopsida</taxon>
        <taxon>eudicotyledons</taxon>
        <taxon>Gunneridae</taxon>
        <taxon>Pentapetalae</taxon>
        <taxon>rosids</taxon>
        <taxon>fabids</taxon>
        <taxon>Rosales</taxon>
        <taxon>Rhamnaceae</taxon>
        <taxon>rhamnoid group</taxon>
        <taxon>Rhamneae</taxon>
        <taxon>Rhamnella</taxon>
    </lineage>
</organism>
<dbReference type="AlphaFoldDB" id="A0A8K0GWX0"/>
<evidence type="ECO:0000256" key="1">
    <source>
        <dbReference type="SAM" id="MobiDB-lite"/>
    </source>
</evidence>
<gene>
    <name evidence="2" type="ORF">FNV43_RR15072</name>
</gene>
<dbReference type="EMBL" id="VOIH02000007">
    <property type="protein sequence ID" value="KAF3441161.1"/>
    <property type="molecule type" value="Genomic_DNA"/>
</dbReference>